<reference evidence="1 2" key="1">
    <citation type="submission" date="2019-07" db="EMBL/GenBank/DDBJ databases">
        <authorList>
            <person name="Jastrzebski P J."/>
            <person name="Paukszto L."/>
            <person name="Jastrzebski P J."/>
        </authorList>
    </citation>
    <scope>NUCLEOTIDE SEQUENCE [LARGE SCALE GENOMIC DNA]</scope>
    <source>
        <strain evidence="1 2">WMS-il1</strain>
    </source>
</reference>
<evidence type="ECO:0000313" key="2">
    <source>
        <dbReference type="Proteomes" id="UP000321570"/>
    </source>
</evidence>
<dbReference type="AlphaFoldDB" id="A0A564YJZ0"/>
<proteinExistence type="predicted"/>
<accession>A0A564YJZ0</accession>
<evidence type="ECO:0000313" key="1">
    <source>
        <dbReference type="EMBL" id="VUZ47592.1"/>
    </source>
</evidence>
<keyword evidence="2" id="KW-1185">Reference proteome</keyword>
<dbReference type="Proteomes" id="UP000321570">
    <property type="component" value="Unassembled WGS sequence"/>
</dbReference>
<gene>
    <name evidence="1" type="ORF">WMSIL1_LOCUS7027</name>
</gene>
<dbReference type="EMBL" id="CABIJS010000244">
    <property type="protein sequence ID" value="VUZ47592.1"/>
    <property type="molecule type" value="Genomic_DNA"/>
</dbReference>
<sequence length="160" mass="18551">MADLPHATRITMLLREFNRSDHDLCSSYFQPMDPIDLTYEKIMGIVNRLYTSFRFGSLKENHFKYLIFILGPRSPCHAEIRLGPLSLLDKKPDEKSLDFAITNNSDRLSLPNSPLLEIQIWVIFRRSVELLIFKNEITCGLISESTHRMHLIGSAHWSMT</sequence>
<name>A0A564YJZ0_HYMDI</name>
<protein>
    <submittedName>
        <fullName evidence="1">Uncharacterized protein</fullName>
    </submittedName>
</protein>
<organism evidence="1 2">
    <name type="scientific">Hymenolepis diminuta</name>
    <name type="common">Rat tapeworm</name>
    <dbReference type="NCBI Taxonomy" id="6216"/>
    <lineage>
        <taxon>Eukaryota</taxon>
        <taxon>Metazoa</taxon>
        <taxon>Spiralia</taxon>
        <taxon>Lophotrochozoa</taxon>
        <taxon>Platyhelminthes</taxon>
        <taxon>Cestoda</taxon>
        <taxon>Eucestoda</taxon>
        <taxon>Cyclophyllidea</taxon>
        <taxon>Hymenolepididae</taxon>
        <taxon>Hymenolepis</taxon>
    </lineage>
</organism>